<feature type="transmembrane region" description="Helical" evidence="1">
    <location>
        <begin position="80"/>
        <end position="102"/>
    </location>
</feature>
<evidence type="ECO:0000313" key="3">
    <source>
        <dbReference type="Proteomes" id="UP000175835"/>
    </source>
</evidence>
<keyword evidence="1" id="KW-0812">Transmembrane</keyword>
<dbReference type="PATRIC" id="fig|86662.27.peg.3134"/>
<feature type="transmembrane region" description="Helical" evidence="1">
    <location>
        <begin position="12"/>
        <end position="31"/>
    </location>
</feature>
<comment type="caution">
    <text evidence="2">The sequence shown here is derived from an EMBL/GenBank/DDBJ whole genome shotgun (WGS) entry which is preliminary data.</text>
</comment>
<sequence>MEKSHENRIDWKRFIIFTLILGLVVAYLSVVSDNLPYLGDGVTVIEFFISYLAVMINSLPMWFIYAMLIGYLFAKDIKGAALLGTIYTLTAISFYFVISNFYTDVSIQLSFKEMVIVFVSWYGASTVGGIFGGIVGFLLKKTPYALLILLSGLILQLFVNGTRSWGHMVGIAQNVTFILMILSIFVYLTLVKKLKKKKINCGHSAI</sequence>
<dbReference type="Proteomes" id="UP000175835">
    <property type="component" value="Unassembled WGS sequence"/>
</dbReference>
<keyword evidence="1" id="KW-0472">Membrane</keyword>
<feature type="transmembrane region" description="Helical" evidence="1">
    <location>
        <begin position="51"/>
        <end position="73"/>
    </location>
</feature>
<proteinExistence type="predicted"/>
<feature type="transmembrane region" description="Helical" evidence="1">
    <location>
        <begin position="114"/>
        <end position="139"/>
    </location>
</feature>
<name>A0A1E8BKW1_BACMY</name>
<accession>A0A1E8BKW1</accession>
<protein>
    <submittedName>
        <fullName evidence="2">Uncharacterized protein</fullName>
    </submittedName>
</protein>
<gene>
    <name evidence="2" type="ORF">BWGOE11_34490</name>
</gene>
<organism evidence="2 3">
    <name type="scientific">Bacillus mycoides</name>
    <dbReference type="NCBI Taxonomy" id="1405"/>
    <lineage>
        <taxon>Bacteria</taxon>
        <taxon>Bacillati</taxon>
        <taxon>Bacillota</taxon>
        <taxon>Bacilli</taxon>
        <taxon>Bacillales</taxon>
        <taxon>Bacillaceae</taxon>
        <taxon>Bacillus</taxon>
        <taxon>Bacillus cereus group</taxon>
    </lineage>
</organism>
<dbReference type="EMBL" id="LXLX01000044">
    <property type="protein sequence ID" value="OFD90158.1"/>
    <property type="molecule type" value="Genomic_DNA"/>
</dbReference>
<feature type="transmembrane region" description="Helical" evidence="1">
    <location>
        <begin position="171"/>
        <end position="190"/>
    </location>
</feature>
<keyword evidence="1" id="KW-1133">Transmembrane helix</keyword>
<reference evidence="2 3" key="1">
    <citation type="submission" date="2016-05" db="EMBL/GenBank/DDBJ databases">
        <title>Bacillus thuringiensis and Bacillus weihenstephanensis as novel biocontrol agents of wilt causing Verticillium species.</title>
        <authorList>
            <person name="Hollensteiner J."/>
            <person name="Wemheuer F."/>
            <person name="Harting R."/>
            <person name="Kolarzyk A."/>
            <person name="Diaz-Valerio S."/>
            <person name="Poehlein A."/>
            <person name="Brzuszkiewicz E."/>
            <person name="Nesemann K."/>
            <person name="Braus-Stromeyer S."/>
            <person name="Braus G."/>
            <person name="Daniel R."/>
            <person name="Liesegang H."/>
        </authorList>
    </citation>
    <scope>NUCLEOTIDE SEQUENCE [LARGE SCALE GENOMIC DNA]</scope>
    <source>
        <strain evidence="2 3">GOE11</strain>
    </source>
</reference>
<feature type="transmembrane region" description="Helical" evidence="1">
    <location>
        <begin position="146"/>
        <end position="165"/>
    </location>
</feature>
<evidence type="ECO:0000313" key="2">
    <source>
        <dbReference type="EMBL" id="OFD90158.1"/>
    </source>
</evidence>
<evidence type="ECO:0000256" key="1">
    <source>
        <dbReference type="SAM" id="Phobius"/>
    </source>
</evidence>
<dbReference type="AlphaFoldDB" id="A0A1E8BKW1"/>
<dbReference type="RefSeq" id="WP_002203049.1">
    <property type="nucleotide sequence ID" value="NZ_CP036030.1"/>
</dbReference>